<dbReference type="AlphaFoldDB" id="A0AAD9D506"/>
<feature type="domain" description="Protein kinase" evidence="6">
    <location>
        <begin position="25"/>
        <end position="312"/>
    </location>
</feature>
<evidence type="ECO:0000256" key="1">
    <source>
        <dbReference type="ARBA" id="ARBA00022527"/>
    </source>
</evidence>
<comment type="caution">
    <text evidence="7">The sequence shown here is derived from an EMBL/GenBank/DDBJ whole genome shotgun (WGS) entry which is preliminary data.</text>
</comment>
<evidence type="ECO:0000256" key="2">
    <source>
        <dbReference type="ARBA" id="ARBA00022679"/>
    </source>
</evidence>
<dbReference type="InterPro" id="IPR011009">
    <property type="entry name" value="Kinase-like_dom_sf"/>
</dbReference>
<evidence type="ECO:0000256" key="3">
    <source>
        <dbReference type="ARBA" id="ARBA00022741"/>
    </source>
</evidence>
<evidence type="ECO:0000313" key="8">
    <source>
        <dbReference type="Proteomes" id="UP001224775"/>
    </source>
</evidence>
<dbReference type="InterPro" id="IPR000719">
    <property type="entry name" value="Prot_kinase_dom"/>
</dbReference>
<evidence type="ECO:0000313" key="7">
    <source>
        <dbReference type="EMBL" id="KAK1733183.1"/>
    </source>
</evidence>
<keyword evidence="5" id="KW-0067">ATP-binding</keyword>
<reference evidence="7" key="1">
    <citation type="submission" date="2023-06" db="EMBL/GenBank/DDBJ databases">
        <title>Survivors Of The Sea: Transcriptome response of Skeletonema marinoi to long-term dormancy.</title>
        <authorList>
            <person name="Pinder M.I.M."/>
            <person name="Kourtchenko O."/>
            <person name="Robertson E.K."/>
            <person name="Larsson T."/>
            <person name="Maumus F."/>
            <person name="Osuna-Cruz C.M."/>
            <person name="Vancaester E."/>
            <person name="Stenow R."/>
            <person name="Vandepoele K."/>
            <person name="Ploug H."/>
            <person name="Bruchert V."/>
            <person name="Godhe A."/>
            <person name="Topel M."/>
        </authorList>
    </citation>
    <scope>NUCLEOTIDE SEQUENCE</scope>
    <source>
        <strain evidence="7">R05AC</strain>
    </source>
</reference>
<keyword evidence="4 7" id="KW-0418">Kinase</keyword>
<dbReference type="Gene3D" id="1.10.510.10">
    <property type="entry name" value="Transferase(Phosphotransferase) domain 1"/>
    <property type="match status" value="1"/>
</dbReference>
<dbReference type="EC" id="2.7.11.-" evidence="7"/>
<sequence>MGCATSKQEPYTANAGTEAEYKERFTDSKTLGQGEFGVVKLVTDKSTNIQLASKILNKGFTFKDNELYPPMDAAELKMEIDILKVLNGQAYNLLLESIYESPSKVYVVTEICSGGEMLEYAGNNFKEGLRTEDVSRMAFQLLSAVDHCDRYNILHRDIKPENISEFDEVVHGIMSSICSFIILLFKSNSKDAELRLIDFGCATMDTTKNMTHQTFSGTPFYISPECFQKEYTTKTDVFSVGVVLYVLVAGYPAEQLQAAFNLLHKSKRDLKSLPGMPTDMPETYFDMLDKLLTYRYKVRKSAGDMLEEDDFVLFHQEHGDDVATTTTKMMTKAKSRTSRRASMKRTASIVLSGTGEKAALAFGFTKFARALTTILATMLNHGDIKALLANVDEHLKKDDSLDTKLGVIKVDDLIKILESMGKKDCIAAIDKQKDVDTYKSYNYEYTLLKAFDNKAATDARNAGTGVESSSLKKSSAMGLSARKLTVTGGSSMRKLNMKKSRQAQSVYIRGI</sequence>
<organism evidence="7 8">
    <name type="scientific">Skeletonema marinoi</name>
    <dbReference type="NCBI Taxonomy" id="267567"/>
    <lineage>
        <taxon>Eukaryota</taxon>
        <taxon>Sar</taxon>
        <taxon>Stramenopiles</taxon>
        <taxon>Ochrophyta</taxon>
        <taxon>Bacillariophyta</taxon>
        <taxon>Coscinodiscophyceae</taxon>
        <taxon>Thalassiosirophycidae</taxon>
        <taxon>Thalassiosirales</taxon>
        <taxon>Skeletonemataceae</taxon>
        <taxon>Skeletonema</taxon>
        <taxon>Skeletonema marinoi-dohrnii complex</taxon>
    </lineage>
</organism>
<gene>
    <name evidence="7" type="ORF">QTG54_016160</name>
</gene>
<name>A0AAD9D506_9STRA</name>
<proteinExistence type="predicted"/>
<dbReference type="EMBL" id="JATAAI010000053">
    <property type="protein sequence ID" value="KAK1733183.1"/>
    <property type="molecule type" value="Genomic_DNA"/>
</dbReference>
<keyword evidence="8" id="KW-1185">Reference proteome</keyword>
<keyword evidence="3" id="KW-0547">Nucleotide-binding</keyword>
<dbReference type="SUPFAM" id="SSF56112">
    <property type="entry name" value="Protein kinase-like (PK-like)"/>
    <property type="match status" value="1"/>
</dbReference>
<dbReference type="GO" id="GO:0004674">
    <property type="term" value="F:protein serine/threonine kinase activity"/>
    <property type="evidence" value="ECO:0007669"/>
    <property type="project" value="UniProtKB-KW"/>
</dbReference>
<keyword evidence="2 7" id="KW-0808">Transferase</keyword>
<protein>
    <submittedName>
        <fullName evidence="7">Serine/threonine-protein kinase</fullName>
        <ecNumber evidence="7">2.7.11.-</ecNumber>
    </submittedName>
</protein>
<dbReference type="PROSITE" id="PS50011">
    <property type="entry name" value="PROTEIN_KINASE_DOM"/>
    <property type="match status" value="1"/>
</dbReference>
<accession>A0AAD9D506</accession>
<evidence type="ECO:0000259" key="6">
    <source>
        <dbReference type="PROSITE" id="PS50011"/>
    </source>
</evidence>
<dbReference type="Gene3D" id="3.30.200.20">
    <property type="entry name" value="Phosphorylase Kinase, domain 1"/>
    <property type="match status" value="1"/>
</dbReference>
<evidence type="ECO:0000256" key="5">
    <source>
        <dbReference type="ARBA" id="ARBA00022840"/>
    </source>
</evidence>
<dbReference type="InterPro" id="IPR050205">
    <property type="entry name" value="CDPK_Ser/Thr_kinases"/>
</dbReference>
<evidence type="ECO:0000256" key="4">
    <source>
        <dbReference type="ARBA" id="ARBA00022777"/>
    </source>
</evidence>
<dbReference type="PANTHER" id="PTHR24349">
    <property type="entry name" value="SERINE/THREONINE-PROTEIN KINASE"/>
    <property type="match status" value="1"/>
</dbReference>
<keyword evidence="1" id="KW-0723">Serine/threonine-protein kinase</keyword>
<dbReference type="Proteomes" id="UP001224775">
    <property type="component" value="Unassembled WGS sequence"/>
</dbReference>
<dbReference type="GO" id="GO:0005524">
    <property type="term" value="F:ATP binding"/>
    <property type="evidence" value="ECO:0007669"/>
    <property type="project" value="UniProtKB-KW"/>
</dbReference>
<dbReference type="Pfam" id="PF00069">
    <property type="entry name" value="Pkinase"/>
    <property type="match status" value="1"/>
</dbReference>
<dbReference type="SMART" id="SM00220">
    <property type="entry name" value="S_TKc"/>
    <property type="match status" value="1"/>
</dbReference>